<evidence type="ECO:0000313" key="2">
    <source>
        <dbReference type="Proteomes" id="UP001148737"/>
    </source>
</evidence>
<dbReference type="EMBL" id="JANAKD010000008">
    <property type="protein sequence ID" value="KAJ3499503.1"/>
    <property type="molecule type" value="Genomic_DNA"/>
</dbReference>
<accession>A0ACC1R9M9</accession>
<sequence>MSAESFGQKNGHSQSMGIHSQRLTKKKPTKWSPEEDDTMIELRGKGMKWDDVAKSLPGRSSASCRLRHQNYLERRCELDNDRKDKLAILYHRFKAEMWAKVAEELQVPWRAVEAMHWKLGEFEMADRAGATPFRFATTSTGAADQRPSQTELQSRERVRSSTQANFPNPGYTDIALLSPSIVAPAETAIFAGRSKTSPSSATPDTQHRQSLPPVESTFALGSGLPPFRHQPPSLEVIEPLPGVDELTRGTRAYSTRRRGHLPQFPPPHLQRIQSDVGQQHSDQQKVVRIRTEPDHNRLKRPGSVDQQLQERYYRRRVG</sequence>
<keyword evidence="2" id="KW-1185">Reference proteome</keyword>
<dbReference type="Proteomes" id="UP001148737">
    <property type="component" value="Unassembled WGS sequence"/>
</dbReference>
<organism evidence="1 2">
    <name type="scientific">Lecanicillium saksenae</name>
    <dbReference type="NCBI Taxonomy" id="468837"/>
    <lineage>
        <taxon>Eukaryota</taxon>
        <taxon>Fungi</taxon>
        <taxon>Dikarya</taxon>
        <taxon>Ascomycota</taxon>
        <taxon>Pezizomycotina</taxon>
        <taxon>Sordariomycetes</taxon>
        <taxon>Hypocreomycetidae</taxon>
        <taxon>Hypocreales</taxon>
        <taxon>Cordycipitaceae</taxon>
        <taxon>Lecanicillium</taxon>
    </lineage>
</organism>
<protein>
    <submittedName>
        <fullName evidence="1">Uncharacterized protein</fullName>
    </submittedName>
</protein>
<comment type="caution">
    <text evidence="1">The sequence shown here is derived from an EMBL/GenBank/DDBJ whole genome shotgun (WGS) entry which is preliminary data.</text>
</comment>
<reference evidence="1" key="1">
    <citation type="submission" date="2022-07" db="EMBL/GenBank/DDBJ databases">
        <title>Genome Sequence of Lecanicillium saksenae.</title>
        <authorList>
            <person name="Buettner E."/>
        </authorList>
    </citation>
    <scope>NUCLEOTIDE SEQUENCE</scope>
    <source>
        <strain evidence="1">VT-O1</strain>
    </source>
</reference>
<evidence type="ECO:0000313" key="1">
    <source>
        <dbReference type="EMBL" id="KAJ3499503.1"/>
    </source>
</evidence>
<gene>
    <name evidence="1" type="ORF">NLG97_g292</name>
</gene>
<proteinExistence type="predicted"/>
<name>A0ACC1R9M9_9HYPO</name>